<feature type="domain" description="DUF403" evidence="1">
    <location>
        <begin position="534"/>
        <end position="814"/>
    </location>
</feature>
<accession>A0ABY4AJU4</accession>
<feature type="domain" description="Circularly permuted ATP-grasp type 2" evidence="2">
    <location>
        <begin position="104"/>
        <end position="485"/>
    </location>
</feature>
<proteinExistence type="predicted"/>
<reference evidence="3 4" key="1">
    <citation type="submission" date="2020-11" db="EMBL/GenBank/DDBJ databases">
        <title>Algicoccus daihaiensis sp.nov., isolated from Daihai Lake in Inner Mongolia.</title>
        <authorList>
            <person name="Kai J."/>
        </authorList>
    </citation>
    <scope>NUCLEOTIDE SEQUENCE [LARGE SCALE GENOMIC DNA]</scope>
    <source>
        <strain evidence="4">f23</strain>
    </source>
</reference>
<dbReference type="EMBL" id="CP063982">
    <property type="protein sequence ID" value="UOD50552.1"/>
    <property type="molecule type" value="Genomic_DNA"/>
</dbReference>
<dbReference type="PANTHER" id="PTHR34595">
    <property type="entry name" value="BLR5612 PROTEIN"/>
    <property type="match status" value="1"/>
</dbReference>
<dbReference type="RefSeq" id="WP_243478954.1">
    <property type="nucleotide sequence ID" value="NZ_CP063982.1"/>
</dbReference>
<evidence type="ECO:0000259" key="2">
    <source>
        <dbReference type="Pfam" id="PF14403"/>
    </source>
</evidence>
<evidence type="ECO:0000259" key="1">
    <source>
        <dbReference type="Pfam" id="PF04168"/>
    </source>
</evidence>
<dbReference type="SUPFAM" id="SSF56059">
    <property type="entry name" value="Glutathione synthetase ATP-binding domain-like"/>
    <property type="match status" value="1"/>
</dbReference>
<dbReference type="PANTHER" id="PTHR34595:SF2">
    <property type="entry name" value="BLR2978 PROTEIN"/>
    <property type="match status" value="1"/>
</dbReference>
<organism evidence="3 4">
    <name type="scientific">Orrella daihaiensis</name>
    <dbReference type="NCBI Taxonomy" id="2782176"/>
    <lineage>
        <taxon>Bacteria</taxon>
        <taxon>Pseudomonadati</taxon>
        <taxon>Pseudomonadota</taxon>
        <taxon>Betaproteobacteria</taxon>
        <taxon>Burkholderiales</taxon>
        <taxon>Alcaligenaceae</taxon>
        <taxon>Orrella</taxon>
    </lineage>
</organism>
<dbReference type="InterPro" id="IPR007296">
    <property type="entry name" value="DUF403"/>
</dbReference>
<evidence type="ECO:0000313" key="4">
    <source>
        <dbReference type="Proteomes" id="UP000831607"/>
    </source>
</evidence>
<protein>
    <submittedName>
        <fullName evidence="3">Circularly permuted type 2 ATP-grasp protein</fullName>
    </submittedName>
</protein>
<dbReference type="InterPro" id="IPR025841">
    <property type="entry name" value="CP_ATPgrasp_2"/>
</dbReference>
<gene>
    <name evidence="3" type="ORF">DHf2319_01005</name>
</gene>
<dbReference type="Proteomes" id="UP000831607">
    <property type="component" value="Chromosome"/>
</dbReference>
<dbReference type="Pfam" id="PF14403">
    <property type="entry name" value="CP_ATPgrasp_2"/>
    <property type="match status" value="1"/>
</dbReference>
<name>A0ABY4AJU4_9BURK</name>
<dbReference type="Pfam" id="PF04168">
    <property type="entry name" value="Alpha-E"/>
    <property type="match status" value="1"/>
</dbReference>
<keyword evidence="4" id="KW-1185">Reference proteome</keyword>
<evidence type="ECO:0000313" key="3">
    <source>
        <dbReference type="EMBL" id="UOD50552.1"/>
    </source>
</evidence>
<dbReference type="InterPro" id="IPR051680">
    <property type="entry name" value="ATP-dep_Glu-Cys_Ligase-2"/>
</dbReference>
<dbReference type="Gene3D" id="3.40.50.11290">
    <property type="match status" value="1"/>
</dbReference>
<sequence>MSSSAQTDDTATPQTQQHLGDWLSSLCRQIAPAKPGHFDEMRSSPDAMREPWLSLFTKLGADGVAHLAQSADNVNQVISQNGISYNVFVDREDQVRPWSLNPLPMVIDADQWRHIEASLAQRAKLLNSIVHDVYQKGDLLAAAYLPSALVLGNPGYLHAMRNVKVPDDIYLHVIAFDLARDEQGGWWVIGQRTQSPSGLGYVLENRLIISRLFPQAYREMRVQHLAKSYRRLLAGLEAQAQPLANGTPRFAFLTAGPYSETYFEHAYLARYLGIPLVEGPDLTVRNNEVFLKTVQGLQRIHGLMRRLDDDFCDPLELRADSALGIPGLLQSIRAGKVVMANALGTGFLESPAIQGFLPAISEHLLGEPLLMPSLHTWWCGETAAWKDVSPRLHSQVIKPTFANRQSTNFEPAIASLLDESARNHWRARIERQPDIYTTQTYLPFSQVPIFNGQHIEPRTAMMRFYALIGPDKQWHVMPGGMTRVAALDPHIVSIRSGGSTLDTWIISNEEVDNFSMLPSHTSAKRWHTDNELVSSRSAENLFWLGRYTERAEAMVRLAREILMLLSTNRVASLSTLNDAVTQLARSQSLVRFDGPSMSDAPAVFGDEVISRLRQSGCGGLMDVVQAMLNAMRSVRDRLPAEHVEIPTKIKAMLIAPRSGNDMMQVLDAVELPLAALVGYQLDRMTKDIGWRMLAVGRLLERLINQSQMINQFFESAAVYTEQGFDSLLTLFDSGITYRTRYQRQQEILALLDLLVLDKTNPRALHAVISGLAEHMAHLPDSGQISAKLSSLTITPETTLDILAQVKDITLTGLALSDEIGHQFFAHVNEQRFAS</sequence>